<dbReference type="RefSeq" id="WP_014237327.1">
    <property type="nucleotide sequence ID" value="NZ_SHKM01000001.1"/>
</dbReference>
<keyword evidence="1" id="KW-0812">Transmembrane</keyword>
<protein>
    <submittedName>
        <fullName evidence="2">Uncharacterized protein</fullName>
    </submittedName>
</protein>
<evidence type="ECO:0000313" key="3">
    <source>
        <dbReference type="Proteomes" id="UP000292136"/>
    </source>
</evidence>
<name>A0ABY0IU84_9RHOO</name>
<sequence length="67" mass="7175">MDTSRWSNFFGTGALVMPPLLGLGTDSMVSFAVTELVMLLVLLMAVAWEQIMREAEEGPGSDGDGEP</sequence>
<proteinExistence type="predicted"/>
<keyword evidence="1" id="KW-1133">Transmembrane helix</keyword>
<keyword evidence="3" id="KW-1185">Reference proteome</keyword>
<evidence type="ECO:0000256" key="1">
    <source>
        <dbReference type="SAM" id="Phobius"/>
    </source>
</evidence>
<dbReference type="Proteomes" id="UP000292136">
    <property type="component" value="Unassembled WGS sequence"/>
</dbReference>
<reference evidence="2 3" key="1">
    <citation type="submission" date="2019-02" db="EMBL/GenBank/DDBJ databases">
        <title>Genomic Encyclopedia of Type Strains, Phase IV (KMG-IV): sequencing the most valuable type-strain genomes for metagenomic binning, comparative biology and taxonomic classification.</title>
        <authorList>
            <person name="Goeker M."/>
        </authorList>
    </citation>
    <scope>NUCLEOTIDE SEQUENCE [LARGE SCALE GENOMIC DNA]</scope>
    <source>
        <strain evidence="2 3">DSM 21223</strain>
    </source>
</reference>
<organism evidence="2 3">
    <name type="scientific">Azospira oryzae</name>
    <dbReference type="NCBI Taxonomy" id="146939"/>
    <lineage>
        <taxon>Bacteria</taxon>
        <taxon>Pseudomonadati</taxon>
        <taxon>Pseudomonadota</taxon>
        <taxon>Betaproteobacteria</taxon>
        <taxon>Rhodocyclales</taxon>
        <taxon>Rhodocyclaceae</taxon>
        <taxon>Azospira</taxon>
    </lineage>
</organism>
<keyword evidence="1" id="KW-0472">Membrane</keyword>
<feature type="transmembrane region" description="Helical" evidence="1">
    <location>
        <begin position="28"/>
        <end position="48"/>
    </location>
</feature>
<comment type="caution">
    <text evidence="2">The sequence shown here is derived from an EMBL/GenBank/DDBJ whole genome shotgun (WGS) entry which is preliminary data.</text>
</comment>
<dbReference type="EMBL" id="SHKM01000001">
    <property type="protein sequence ID" value="RZT89671.1"/>
    <property type="molecule type" value="Genomic_DNA"/>
</dbReference>
<evidence type="ECO:0000313" key="2">
    <source>
        <dbReference type="EMBL" id="RZT89671.1"/>
    </source>
</evidence>
<accession>A0ABY0IU84</accession>
<gene>
    <name evidence="2" type="ORF">EV678_0464</name>
</gene>